<gene>
    <name evidence="5" type="ORF">GALMADRAFT_746996</name>
</gene>
<dbReference type="InterPro" id="IPR029071">
    <property type="entry name" value="Ubiquitin-like_domsf"/>
</dbReference>
<proteinExistence type="predicted"/>
<dbReference type="SUPFAM" id="SSF54236">
    <property type="entry name" value="Ubiquitin-like"/>
    <property type="match status" value="2"/>
</dbReference>
<dbReference type="PRINTS" id="PR00348">
    <property type="entry name" value="UBIQUITIN"/>
</dbReference>
<dbReference type="Pfam" id="PF00240">
    <property type="entry name" value="ubiquitin"/>
    <property type="match status" value="2"/>
</dbReference>
<sequence>MVQIIVQSNVLVRYDVNLDDLVISLKSLIREMEGIEVDKQYLKYGTEELQDNRTLASYDISQDSIVKNQATVYVKNLVGKTLHFSISLHSSVLDLKRLVSERERTPFYEQRFIYAGKQLKDEDSLSLSNIHHESCIHLLLRLRGGGRVRKATGKFLGRAYALVQYDWDGQMSQGLDSGLPVKRGEIVIITGKVHEHLYRARCPDSRIVRLIPCNYVKIILYLDNSFRRFDPDSVWSKLLPRRHFDESAGLSNSRKVQTCSHALSFRRLHYLYSFPTRHNCLSHLKWATLVTAWRKLVSNSNQSVA</sequence>
<organism evidence="5 6">
    <name type="scientific">Galerina marginata (strain CBS 339.88)</name>
    <dbReference type="NCBI Taxonomy" id="685588"/>
    <lineage>
        <taxon>Eukaryota</taxon>
        <taxon>Fungi</taxon>
        <taxon>Dikarya</taxon>
        <taxon>Basidiomycota</taxon>
        <taxon>Agaricomycotina</taxon>
        <taxon>Agaricomycetes</taxon>
        <taxon>Agaricomycetidae</taxon>
        <taxon>Agaricales</taxon>
        <taxon>Agaricineae</taxon>
        <taxon>Strophariaceae</taxon>
        <taxon>Galerina</taxon>
    </lineage>
</organism>
<evidence type="ECO:0000256" key="1">
    <source>
        <dbReference type="ARBA" id="ARBA00022443"/>
    </source>
</evidence>
<feature type="domain" description="SH3" evidence="3">
    <location>
        <begin position="156"/>
        <end position="221"/>
    </location>
</feature>
<protein>
    <recommendedName>
        <fullName evidence="7">Ubiquitin-like domain-containing protein</fullName>
    </recommendedName>
</protein>
<dbReference type="HOGENOM" id="CLU_912293_0_0_1"/>
<keyword evidence="6" id="KW-1185">Reference proteome</keyword>
<dbReference type="InterPro" id="IPR019956">
    <property type="entry name" value="Ubiquitin_dom"/>
</dbReference>
<evidence type="ECO:0000259" key="4">
    <source>
        <dbReference type="PROSITE" id="PS50053"/>
    </source>
</evidence>
<dbReference type="CDD" id="cd17039">
    <property type="entry name" value="Ubl_ubiquitin_like"/>
    <property type="match status" value="2"/>
</dbReference>
<dbReference type="InterPro" id="IPR000626">
    <property type="entry name" value="Ubiquitin-like_dom"/>
</dbReference>
<dbReference type="PROSITE" id="PS50053">
    <property type="entry name" value="UBIQUITIN_2"/>
    <property type="match status" value="2"/>
</dbReference>
<name>A0A067SQ42_GALM3</name>
<evidence type="ECO:0000313" key="5">
    <source>
        <dbReference type="EMBL" id="KDR73060.1"/>
    </source>
</evidence>
<dbReference type="SMART" id="SM00213">
    <property type="entry name" value="UBQ"/>
    <property type="match status" value="2"/>
</dbReference>
<dbReference type="OrthoDB" id="428577at2759"/>
<evidence type="ECO:0000313" key="6">
    <source>
        <dbReference type="Proteomes" id="UP000027222"/>
    </source>
</evidence>
<evidence type="ECO:0000259" key="3">
    <source>
        <dbReference type="PROSITE" id="PS50002"/>
    </source>
</evidence>
<reference evidence="6" key="1">
    <citation type="journal article" date="2014" name="Proc. Natl. Acad. Sci. U.S.A.">
        <title>Extensive sampling of basidiomycete genomes demonstrates inadequacy of the white-rot/brown-rot paradigm for wood decay fungi.</title>
        <authorList>
            <person name="Riley R."/>
            <person name="Salamov A.A."/>
            <person name="Brown D.W."/>
            <person name="Nagy L.G."/>
            <person name="Floudas D."/>
            <person name="Held B.W."/>
            <person name="Levasseur A."/>
            <person name="Lombard V."/>
            <person name="Morin E."/>
            <person name="Otillar R."/>
            <person name="Lindquist E.A."/>
            <person name="Sun H."/>
            <person name="LaButti K.M."/>
            <person name="Schmutz J."/>
            <person name="Jabbour D."/>
            <person name="Luo H."/>
            <person name="Baker S.E."/>
            <person name="Pisabarro A.G."/>
            <person name="Walton J.D."/>
            <person name="Blanchette R.A."/>
            <person name="Henrissat B."/>
            <person name="Martin F."/>
            <person name="Cullen D."/>
            <person name="Hibbett D.S."/>
            <person name="Grigoriev I.V."/>
        </authorList>
    </citation>
    <scope>NUCLEOTIDE SEQUENCE [LARGE SCALE GENOMIC DNA]</scope>
    <source>
        <strain evidence="6">CBS 339.88</strain>
    </source>
</reference>
<dbReference type="CDD" id="cd00174">
    <property type="entry name" value="SH3"/>
    <property type="match status" value="1"/>
</dbReference>
<dbReference type="AlphaFoldDB" id="A0A067SQ42"/>
<evidence type="ECO:0008006" key="7">
    <source>
        <dbReference type="Google" id="ProtNLM"/>
    </source>
</evidence>
<dbReference type="STRING" id="685588.A0A067SQ42"/>
<dbReference type="InterPro" id="IPR036028">
    <property type="entry name" value="SH3-like_dom_sf"/>
</dbReference>
<dbReference type="SMART" id="SM00326">
    <property type="entry name" value="SH3"/>
    <property type="match status" value="1"/>
</dbReference>
<dbReference type="InterPro" id="IPR050158">
    <property type="entry name" value="Ubiquitin_ubiquitin-like"/>
</dbReference>
<dbReference type="InterPro" id="IPR001452">
    <property type="entry name" value="SH3_domain"/>
</dbReference>
<keyword evidence="1 2" id="KW-0728">SH3 domain</keyword>
<feature type="domain" description="Ubiquitin-like" evidence="4">
    <location>
        <begin position="70"/>
        <end position="145"/>
    </location>
</feature>
<dbReference type="Gene3D" id="3.10.20.90">
    <property type="entry name" value="Phosphatidylinositol 3-kinase Catalytic Subunit, Chain A, domain 1"/>
    <property type="match status" value="2"/>
</dbReference>
<dbReference type="Proteomes" id="UP000027222">
    <property type="component" value="Unassembled WGS sequence"/>
</dbReference>
<accession>A0A067SQ42</accession>
<dbReference type="EMBL" id="KL142387">
    <property type="protein sequence ID" value="KDR73060.1"/>
    <property type="molecule type" value="Genomic_DNA"/>
</dbReference>
<dbReference type="Gene3D" id="2.30.30.40">
    <property type="entry name" value="SH3 Domains"/>
    <property type="match status" value="1"/>
</dbReference>
<dbReference type="PROSITE" id="PS50002">
    <property type="entry name" value="SH3"/>
    <property type="match status" value="1"/>
</dbReference>
<dbReference type="PANTHER" id="PTHR10666">
    <property type="entry name" value="UBIQUITIN"/>
    <property type="match status" value="1"/>
</dbReference>
<feature type="domain" description="Ubiquitin-like" evidence="4">
    <location>
        <begin position="2"/>
        <end position="66"/>
    </location>
</feature>
<dbReference type="SUPFAM" id="SSF50044">
    <property type="entry name" value="SH3-domain"/>
    <property type="match status" value="1"/>
</dbReference>
<evidence type="ECO:0000256" key="2">
    <source>
        <dbReference type="PROSITE-ProRule" id="PRU00192"/>
    </source>
</evidence>